<dbReference type="Proteomes" id="UP000823775">
    <property type="component" value="Unassembled WGS sequence"/>
</dbReference>
<feature type="region of interest" description="Disordered" evidence="1">
    <location>
        <begin position="92"/>
        <end position="112"/>
    </location>
</feature>
<dbReference type="EMBL" id="JACEIK010038785">
    <property type="protein sequence ID" value="MCE5166945.1"/>
    <property type="molecule type" value="Genomic_DNA"/>
</dbReference>
<feature type="non-terminal residue" evidence="2">
    <location>
        <position position="1"/>
    </location>
</feature>
<keyword evidence="3" id="KW-1185">Reference proteome</keyword>
<name>A0ABS8Y8C0_DATST</name>
<evidence type="ECO:0000313" key="2">
    <source>
        <dbReference type="EMBL" id="MCE5166945.1"/>
    </source>
</evidence>
<proteinExistence type="predicted"/>
<organism evidence="2 3">
    <name type="scientific">Datura stramonium</name>
    <name type="common">Jimsonweed</name>
    <name type="synonym">Common thornapple</name>
    <dbReference type="NCBI Taxonomy" id="4076"/>
    <lineage>
        <taxon>Eukaryota</taxon>
        <taxon>Viridiplantae</taxon>
        <taxon>Streptophyta</taxon>
        <taxon>Embryophyta</taxon>
        <taxon>Tracheophyta</taxon>
        <taxon>Spermatophyta</taxon>
        <taxon>Magnoliopsida</taxon>
        <taxon>eudicotyledons</taxon>
        <taxon>Gunneridae</taxon>
        <taxon>Pentapetalae</taxon>
        <taxon>asterids</taxon>
        <taxon>lamiids</taxon>
        <taxon>Solanales</taxon>
        <taxon>Solanaceae</taxon>
        <taxon>Solanoideae</taxon>
        <taxon>Datureae</taxon>
        <taxon>Datura</taxon>
    </lineage>
</organism>
<sequence length="112" mass="12281">GILTIPIFTQPLLSGATDPLYPPKFCLAYNLPTVVGSSTVRPPVAPSRNTPLVVPATSIYTILQSPSIPRTNNESQPNAYDGQYYSLEMTFRAPDPYNHNPPLRRGSLRLTP</sequence>
<gene>
    <name evidence="2" type="ORF">HAX54_030865</name>
</gene>
<protein>
    <submittedName>
        <fullName evidence="2">Uncharacterized protein</fullName>
    </submittedName>
</protein>
<evidence type="ECO:0000256" key="1">
    <source>
        <dbReference type="SAM" id="MobiDB-lite"/>
    </source>
</evidence>
<evidence type="ECO:0000313" key="3">
    <source>
        <dbReference type="Proteomes" id="UP000823775"/>
    </source>
</evidence>
<feature type="non-terminal residue" evidence="2">
    <location>
        <position position="112"/>
    </location>
</feature>
<comment type="caution">
    <text evidence="2">The sequence shown here is derived from an EMBL/GenBank/DDBJ whole genome shotgun (WGS) entry which is preliminary data.</text>
</comment>
<accession>A0ABS8Y8C0</accession>
<reference evidence="2 3" key="1">
    <citation type="journal article" date="2021" name="BMC Genomics">
        <title>Datura genome reveals duplications of psychoactive alkaloid biosynthetic genes and high mutation rate following tissue culture.</title>
        <authorList>
            <person name="Rajewski A."/>
            <person name="Carter-House D."/>
            <person name="Stajich J."/>
            <person name="Litt A."/>
        </authorList>
    </citation>
    <scope>NUCLEOTIDE SEQUENCE [LARGE SCALE GENOMIC DNA]</scope>
    <source>
        <strain evidence="2">AR-01</strain>
    </source>
</reference>